<evidence type="ECO:0000256" key="3">
    <source>
        <dbReference type="SAM" id="Phobius"/>
    </source>
</evidence>
<keyword evidence="3" id="KW-1133">Transmembrane helix</keyword>
<feature type="coiled-coil region" evidence="1">
    <location>
        <begin position="90"/>
        <end position="117"/>
    </location>
</feature>
<gene>
    <name evidence="4" type="ORF">ACFPCY_00635</name>
</gene>
<comment type="caution">
    <text evidence="4">The sequence shown here is derived from an EMBL/GenBank/DDBJ whole genome shotgun (WGS) entry which is preliminary data.</text>
</comment>
<evidence type="ECO:0000256" key="1">
    <source>
        <dbReference type="SAM" id="Coils"/>
    </source>
</evidence>
<sequence length="143" mass="14903">MKNQTRKLQRGPSLKDRVAAADRRASEVRIQAVKARGVADRLAVDKDTVGLGSLGSIAIGAATGHAGLVFGPIVKEVKKGWDAIQADERATALEATASEHEQAAEELRKEARRSRMKRIGAAAAAGTALGITVIGKAASSKGH</sequence>
<protein>
    <recommendedName>
        <fullName evidence="6">DUF3618 domain-containing protein</fullName>
    </recommendedName>
</protein>
<accession>A0ABV9TSN5</accession>
<feature type="transmembrane region" description="Helical" evidence="3">
    <location>
        <begin position="119"/>
        <end position="138"/>
    </location>
</feature>
<name>A0ABV9TSN5_9ACTN</name>
<evidence type="ECO:0000256" key="2">
    <source>
        <dbReference type="SAM" id="MobiDB-lite"/>
    </source>
</evidence>
<keyword evidence="5" id="KW-1185">Reference proteome</keyword>
<feature type="region of interest" description="Disordered" evidence="2">
    <location>
        <begin position="1"/>
        <end position="21"/>
    </location>
</feature>
<keyword evidence="3" id="KW-0812">Transmembrane</keyword>
<reference evidence="5" key="1">
    <citation type="journal article" date="2019" name="Int. J. Syst. Evol. Microbiol.">
        <title>The Global Catalogue of Microorganisms (GCM) 10K type strain sequencing project: providing services to taxonomists for standard genome sequencing and annotation.</title>
        <authorList>
            <consortium name="The Broad Institute Genomics Platform"/>
            <consortium name="The Broad Institute Genome Sequencing Center for Infectious Disease"/>
            <person name="Wu L."/>
            <person name="Ma J."/>
        </authorList>
    </citation>
    <scope>NUCLEOTIDE SEQUENCE [LARGE SCALE GENOMIC DNA]</scope>
    <source>
        <strain evidence="5">KLKA75</strain>
    </source>
</reference>
<dbReference type="Proteomes" id="UP001595872">
    <property type="component" value="Unassembled WGS sequence"/>
</dbReference>
<dbReference type="EMBL" id="JBHSIT010000001">
    <property type="protein sequence ID" value="MFC4905812.1"/>
    <property type="molecule type" value="Genomic_DNA"/>
</dbReference>
<evidence type="ECO:0008006" key="6">
    <source>
        <dbReference type="Google" id="ProtNLM"/>
    </source>
</evidence>
<keyword evidence="1" id="KW-0175">Coiled coil</keyword>
<organism evidence="4 5">
    <name type="scientific">Actinomadura gamaensis</name>
    <dbReference type="NCBI Taxonomy" id="1763541"/>
    <lineage>
        <taxon>Bacteria</taxon>
        <taxon>Bacillati</taxon>
        <taxon>Actinomycetota</taxon>
        <taxon>Actinomycetes</taxon>
        <taxon>Streptosporangiales</taxon>
        <taxon>Thermomonosporaceae</taxon>
        <taxon>Actinomadura</taxon>
    </lineage>
</organism>
<proteinExistence type="predicted"/>
<evidence type="ECO:0000313" key="4">
    <source>
        <dbReference type="EMBL" id="MFC4905812.1"/>
    </source>
</evidence>
<evidence type="ECO:0000313" key="5">
    <source>
        <dbReference type="Proteomes" id="UP001595872"/>
    </source>
</evidence>
<dbReference type="RefSeq" id="WP_378251552.1">
    <property type="nucleotide sequence ID" value="NZ_JBHSIT010000001.1"/>
</dbReference>
<keyword evidence="3" id="KW-0472">Membrane</keyword>